<accession>B9XQN8</accession>
<name>B9XQN8_PEDPL</name>
<feature type="region of interest" description="Disordered" evidence="1">
    <location>
        <begin position="53"/>
        <end position="78"/>
    </location>
</feature>
<sequence length="78" mass="8055" precursor="true">MKSVQIISLLGAAGLLASCAFHTTPLPANHPADPNAAESVMPAAMPILTGEEQTNSMPVGKDTMPDEHQHVHGKGSAK</sequence>
<evidence type="ECO:0000256" key="1">
    <source>
        <dbReference type="SAM" id="MobiDB-lite"/>
    </source>
</evidence>
<evidence type="ECO:0000313" key="4">
    <source>
        <dbReference type="Proteomes" id="UP000003688"/>
    </source>
</evidence>
<evidence type="ECO:0000313" key="3">
    <source>
        <dbReference type="EMBL" id="EEF57820.1"/>
    </source>
</evidence>
<dbReference type="RefSeq" id="WP_007418124.1">
    <property type="nucleotide sequence ID" value="NZ_ABOX02000056.1"/>
</dbReference>
<feature type="chain" id="PRO_5002894570" description="Lipoprotein" evidence="2">
    <location>
        <begin position="23"/>
        <end position="78"/>
    </location>
</feature>
<protein>
    <recommendedName>
        <fullName evidence="5">Lipoprotein</fullName>
    </recommendedName>
</protein>
<keyword evidence="4" id="KW-1185">Reference proteome</keyword>
<evidence type="ECO:0008006" key="5">
    <source>
        <dbReference type="Google" id="ProtNLM"/>
    </source>
</evidence>
<dbReference type="PROSITE" id="PS51257">
    <property type="entry name" value="PROKAR_LIPOPROTEIN"/>
    <property type="match status" value="1"/>
</dbReference>
<comment type="caution">
    <text evidence="3">The sequence shown here is derived from an EMBL/GenBank/DDBJ whole genome shotgun (WGS) entry which is preliminary data.</text>
</comment>
<dbReference type="EMBL" id="ABOX02000056">
    <property type="protein sequence ID" value="EEF57820.1"/>
    <property type="molecule type" value="Genomic_DNA"/>
</dbReference>
<feature type="signal peptide" evidence="2">
    <location>
        <begin position="1"/>
        <end position="22"/>
    </location>
</feature>
<reference evidence="3 4" key="1">
    <citation type="journal article" date="2011" name="J. Bacteriol.">
        <title>Genome sequence of 'Pedosphaera parvula' Ellin514, an aerobic Verrucomicrobial isolate from pasture soil.</title>
        <authorList>
            <person name="Kant R."/>
            <person name="van Passel M.W."/>
            <person name="Sangwan P."/>
            <person name="Palva A."/>
            <person name="Lucas S."/>
            <person name="Copeland A."/>
            <person name="Lapidus A."/>
            <person name="Glavina Del Rio T."/>
            <person name="Dalin E."/>
            <person name="Tice H."/>
            <person name="Bruce D."/>
            <person name="Goodwin L."/>
            <person name="Pitluck S."/>
            <person name="Chertkov O."/>
            <person name="Larimer F.W."/>
            <person name="Land M.L."/>
            <person name="Hauser L."/>
            <person name="Brettin T.S."/>
            <person name="Detter J.C."/>
            <person name="Han S."/>
            <person name="de Vos W.M."/>
            <person name="Janssen P.H."/>
            <person name="Smidt H."/>
        </authorList>
    </citation>
    <scope>NUCLEOTIDE SEQUENCE [LARGE SCALE GENOMIC DNA]</scope>
    <source>
        <strain evidence="3 4">Ellin514</strain>
    </source>
</reference>
<dbReference type="AlphaFoldDB" id="B9XQN8"/>
<keyword evidence="2" id="KW-0732">Signal</keyword>
<organism evidence="3 4">
    <name type="scientific">Pedosphaera parvula (strain Ellin514)</name>
    <dbReference type="NCBI Taxonomy" id="320771"/>
    <lineage>
        <taxon>Bacteria</taxon>
        <taxon>Pseudomonadati</taxon>
        <taxon>Verrucomicrobiota</taxon>
        <taxon>Pedosphaerae</taxon>
        <taxon>Pedosphaerales</taxon>
        <taxon>Pedosphaeraceae</taxon>
        <taxon>Pedosphaera</taxon>
    </lineage>
</organism>
<dbReference type="Proteomes" id="UP000003688">
    <property type="component" value="Unassembled WGS sequence"/>
</dbReference>
<gene>
    <name evidence="3" type="ORF">Cflav_PD0802</name>
</gene>
<proteinExistence type="predicted"/>
<dbReference type="STRING" id="320771.Cflav_PD0802"/>
<evidence type="ECO:0000256" key="2">
    <source>
        <dbReference type="SAM" id="SignalP"/>
    </source>
</evidence>